<dbReference type="EMBL" id="OZ034822">
    <property type="protein sequence ID" value="CAL1412381.1"/>
    <property type="molecule type" value="Genomic_DNA"/>
</dbReference>
<gene>
    <name evidence="2" type="ORF">LTRI10_LOCUS51679</name>
</gene>
<feature type="compositionally biased region" description="Basic and acidic residues" evidence="1">
    <location>
        <begin position="177"/>
        <end position="189"/>
    </location>
</feature>
<keyword evidence="3" id="KW-1185">Reference proteome</keyword>
<name>A0AAV2GPG4_9ROSI</name>
<reference evidence="2 3" key="1">
    <citation type="submission" date="2024-04" db="EMBL/GenBank/DDBJ databases">
        <authorList>
            <person name="Fracassetti M."/>
        </authorList>
    </citation>
    <scope>NUCLEOTIDE SEQUENCE [LARGE SCALE GENOMIC DNA]</scope>
</reference>
<evidence type="ECO:0000313" key="3">
    <source>
        <dbReference type="Proteomes" id="UP001497516"/>
    </source>
</evidence>
<evidence type="ECO:0000256" key="1">
    <source>
        <dbReference type="SAM" id="MobiDB-lite"/>
    </source>
</evidence>
<protein>
    <submittedName>
        <fullName evidence="2">Uncharacterized protein</fullName>
    </submittedName>
</protein>
<evidence type="ECO:0000313" key="2">
    <source>
        <dbReference type="EMBL" id="CAL1412381.1"/>
    </source>
</evidence>
<accession>A0AAV2GPG4</accession>
<proteinExistence type="predicted"/>
<organism evidence="2 3">
    <name type="scientific">Linum trigynum</name>
    <dbReference type="NCBI Taxonomy" id="586398"/>
    <lineage>
        <taxon>Eukaryota</taxon>
        <taxon>Viridiplantae</taxon>
        <taxon>Streptophyta</taxon>
        <taxon>Embryophyta</taxon>
        <taxon>Tracheophyta</taxon>
        <taxon>Spermatophyta</taxon>
        <taxon>Magnoliopsida</taxon>
        <taxon>eudicotyledons</taxon>
        <taxon>Gunneridae</taxon>
        <taxon>Pentapetalae</taxon>
        <taxon>rosids</taxon>
        <taxon>fabids</taxon>
        <taxon>Malpighiales</taxon>
        <taxon>Linaceae</taxon>
        <taxon>Linum</taxon>
    </lineage>
</organism>
<feature type="region of interest" description="Disordered" evidence="1">
    <location>
        <begin position="177"/>
        <end position="241"/>
    </location>
</feature>
<sequence length="277" mass="30577">MLKIKSRFNFQELCDICVDRVCTSGQTRLGKISYRHPDMSVGGVVYQEVVINDDDAVTMMLQFLSDNGMRLAEVYVETETVGKTHSHQYSYDDGFAGGYGWDGSSSNYEGGGYTGGYGEGGSSINYGGGSSAGWVPSEENSQQDQPAPFVEADGVQWPAWEPEWSEIENTIRSGCTSHEREDDVGDGCHVDPSNPSYPFDSSDEDTEEDLRSVSEEEDTDDNDDEATFREAPTPYYTQVPTQFLHSQNDAPDFVPMPVYNPTANLEVDMTFSSKDAV</sequence>
<feature type="compositionally biased region" description="Acidic residues" evidence="1">
    <location>
        <begin position="215"/>
        <end position="225"/>
    </location>
</feature>
<dbReference type="AlphaFoldDB" id="A0AAV2GPG4"/>
<dbReference type="Proteomes" id="UP001497516">
    <property type="component" value="Chromosome 9"/>
</dbReference>